<dbReference type="PRINTS" id="PR00946">
    <property type="entry name" value="HGSCAVENGER"/>
</dbReference>
<dbReference type="GO" id="GO:0005507">
    <property type="term" value="F:copper ion binding"/>
    <property type="evidence" value="ECO:0007669"/>
    <property type="project" value="InterPro"/>
</dbReference>
<feature type="domain" description="HMA" evidence="7">
    <location>
        <begin position="12"/>
        <end position="78"/>
    </location>
</feature>
<dbReference type="NCBIfam" id="NF033795">
    <property type="entry name" value="chaper_CopZ_Bs"/>
    <property type="match status" value="1"/>
</dbReference>
<keyword evidence="5" id="KW-0186">Copper</keyword>
<dbReference type="AlphaFoldDB" id="A0A5S5AXC7"/>
<proteinExistence type="predicted"/>
<protein>
    <recommendedName>
        <fullName evidence="2">Copper chaperone CopZ</fullName>
    </recommendedName>
</protein>
<name>A0A5S5AXC7_9FIRM</name>
<dbReference type="SUPFAM" id="SSF55008">
    <property type="entry name" value="HMA, heavy metal-associated domain"/>
    <property type="match status" value="1"/>
</dbReference>
<evidence type="ECO:0000256" key="3">
    <source>
        <dbReference type="ARBA" id="ARBA00022490"/>
    </source>
</evidence>
<dbReference type="PROSITE" id="PS01047">
    <property type="entry name" value="HMA_1"/>
    <property type="match status" value="1"/>
</dbReference>
<dbReference type="InterPro" id="IPR017969">
    <property type="entry name" value="Heavy-metal-associated_CS"/>
</dbReference>
<comment type="subcellular location">
    <subcellularLocation>
        <location evidence="1">Cytoplasm</location>
    </subcellularLocation>
</comment>
<keyword evidence="9" id="KW-1185">Reference proteome</keyword>
<dbReference type="OrthoDB" id="9813965at2"/>
<dbReference type="InterPro" id="IPR006121">
    <property type="entry name" value="HMA_dom"/>
</dbReference>
<dbReference type="PANTHER" id="PTHR46594">
    <property type="entry name" value="P-TYPE CATION-TRANSPORTING ATPASE"/>
    <property type="match status" value="1"/>
</dbReference>
<keyword evidence="4" id="KW-0479">Metal-binding</keyword>
<evidence type="ECO:0000256" key="5">
    <source>
        <dbReference type="ARBA" id="ARBA00023008"/>
    </source>
</evidence>
<dbReference type="FunFam" id="3.30.70.100:FF:000033">
    <property type="entry name" value="Copper-transporting ATPase HMA5"/>
    <property type="match status" value="1"/>
</dbReference>
<reference evidence="8 9" key="1">
    <citation type="submission" date="2019-07" db="EMBL/GenBank/DDBJ databases">
        <title>Genomic Encyclopedia of Type Strains, Phase I: the one thousand microbial genomes (KMG-I) project.</title>
        <authorList>
            <person name="Kyrpides N."/>
        </authorList>
    </citation>
    <scope>NUCLEOTIDE SEQUENCE [LARGE SCALE GENOMIC DNA]</scope>
    <source>
        <strain evidence="8 9">DSM 16647</strain>
    </source>
</reference>
<evidence type="ECO:0000313" key="9">
    <source>
        <dbReference type="Proteomes" id="UP000322294"/>
    </source>
</evidence>
<organism evidence="8 9">
    <name type="scientific">Thermosediminibacter litoriperuensis</name>
    <dbReference type="NCBI Taxonomy" id="291989"/>
    <lineage>
        <taxon>Bacteria</taxon>
        <taxon>Bacillati</taxon>
        <taxon>Bacillota</taxon>
        <taxon>Clostridia</taxon>
        <taxon>Thermosediminibacterales</taxon>
        <taxon>Thermosediminibacteraceae</taxon>
        <taxon>Thermosediminibacter</taxon>
    </lineage>
</organism>
<evidence type="ECO:0000256" key="2">
    <source>
        <dbReference type="ARBA" id="ARBA00015313"/>
    </source>
</evidence>
<dbReference type="RefSeq" id="WP_148866427.1">
    <property type="nucleotide sequence ID" value="NZ_VNHO01000005.1"/>
</dbReference>
<evidence type="ECO:0000256" key="4">
    <source>
        <dbReference type="ARBA" id="ARBA00022723"/>
    </source>
</evidence>
<gene>
    <name evidence="8" type="ORF">LZ11_00615</name>
</gene>
<evidence type="ECO:0000313" key="8">
    <source>
        <dbReference type="EMBL" id="TYP57622.1"/>
    </source>
</evidence>
<dbReference type="CDD" id="cd00371">
    <property type="entry name" value="HMA"/>
    <property type="match status" value="1"/>
</dbReference>
<evidence type="ECO:0000256" key="1">
    <source>
        <dbReference type="ARBA" id="ARBA00004496"/>
    </source>
</evidence>
<dbReference type="InterPro" id="IPR049740">
    <property type="entry name" value="CopZ"/>
</dbReference>
<keyword evidence="3" id="KW-0963">Cytoplasm</keyword>
<dbReference type="Pfam" id="PF00403">
    <property type="entry name" value="HMA"/>
    <property type="match status" value="1"/>
</dbReference>
<dbReference type="GO" id="GO:0005737">
    <property type="term" value="C:cytoplasm"/>
    <property type="evidence" value="ECO:0007669"/>
    <property type="project" value="UniProtKB-SubCell"/>
</dbReference>
<dbReference type="InterPro" id="IPR036163">
    <property type="entry name" value="HMA_dom_sf"/>
</dbReference>
<dbReference type="Gene3D" id="3.30.70.100">
    <property type="match status" value="1"/>
</dbReference>
<sequence>MPRCCNRGPGRSDITLKVSGMSCSHCKYSVESAVKALPGIEKVDVRVEEGKVDVSFDPSKVSLEQITGAIEDAGYEVQR</sequence>
<dbReference type="PANTHER" id="PTHR46594:SF4">
    <property type="entry name" value="P-TYPE CATION-TRANSPORTING ATPASE"/>
    <property type="match status" value="1"/>
</dbReference>
<dbReference type="NCBIfam" id="TIGR00003">
    <property type="entry name" value="copper ion binding protein"/>
    <property type="match status" value="1"/>
</dbReference>
<accession>A0A5S5AXC7</accession>
<keyword evidence="6" id="KW-0143">Chaperone</keyword>
<dbReference type="Proteomes" id="UP000322294">
    <property type="component" value="Unassembled WGS sequence"/>
</dbReference>
<dbReference type="InterPro" id="IPR001802">
    <property type="entry name" value="MerP/CopZ"/>
</dbReference>
<comment type="caution">
    <text evidence="8">The sequence shown here is derived from an EMBL/GenBank/DDBJ whole genome shotgun (WGS) entry which is preliminary data.</text>
</comment>
<dbReference type="EMBL" id="VNHO01000005">
    <property type="protein sequence ID" value="TYP57622.1"/>
    <property type="molecule type" value="Genomic_DNA"/>
</dbReference>
<dbReference type="PROSITE" id="PS50846">
    <property type="entry name" value="HMA_2"/>
    <property type="match status" value="1"/>
</dbReference>
<dbReference type="InterPro" id="IPR006122">
    <property type="entry name" value="HMA_Cu_ion-bd"/>
</dbReference>
<evidence type="ECO:0000259" key="7">
    <source>
        <dbReference type="PROSITE" id="PS50846"/>
    </source>
</evidence>
<evidence type="ECO:0000256" key="6">
    <source>
        <dbReference type="ARBA" id="ARBA00023186"/>
    </source>
</evidence>